<dbReference type="Proteomes" id="UP000046393">
    <property type="component" value="Unplaced"/>
</dbReference>
<proteinExistence type="inferred from homology"/>
<feature type="transmembrane region" description="Helical" evidence="6">
    <location>
        <begin position="210"/>
        <end position="231"/>
    </location>
</feature>
<dbReference type="AlphaFoldDB" id="A0A0N5AIL2"/>
<keyword evidence="2 6" id="KW-0812">Transmembrane</keyword>
<accession>A0A0N5AIL2</accession>
<evidence type="ECO:0000256" key="5">
    <source>
        <dbReference type="ARBA" id="ARBA00034769"/>
    </source>
</evidence>
<dbReference type="Pfam" id="PF01062">
    <property type="entry name" value="Bestrophin"/>
    <property type="match status" value="1"/>
</dbReference>
<dbReference type="GO" id="GO:0005886">
    <property type="term" value="C:plasma membrane"/>
    <property type="evidence" value="ECO:0007669"/>
    <property type="project" value="UniProtKB-SubCell"/>
</dbReference>
<comment type="similarity">
    <text evidence="5 6">Belongs to the anion channel-forming bestrophin (TC 1.A.46) family. Calcium-sensitive chloride channel subfamily.</text>
</comment>
<dbReference type="InterPro" id="IPR000615">
    <property type="entry name" value="Bestrophin"/>
</dbReference>
<evidence type="ECO:0000256" key="6">
    <source>
        <dbReference type="RuleBase" id="RU363126"/>
    </source>
</evidence>
<evidence type="ECO:0000313" key="8">
    <source>
        <dbReference type="WBParaSite" id="SMUV_0000426201-mRNA-1"/>
    </source>
</evidence>
<reference evidence="8" key="1">
    <citation type="submission" date="2017-02" db="UniProtKB">
        <authorList>
            <consortium name="WormBaseParasite"/>
        </authorList>
    </citation>
    <scope>IDENTIFICATION</scope>
</reference>
<dbReference type="GO" id="GO:0005254">
    <property type="term" value="F:chloride channel activity"/>
    <property type="evidence" value="ECO:0007669"/>
    <property type="project" value="UniProtKB-KW"/>
</dbReference>
<keyword evidence="6" id="KW-0406">Ion transport</keyword>
<protein>
    <recommendedName>
        <fullName evidence="6">Bestrophin homolog</fullName>
    </recommendedName>
</protein>
<evidence type="ECO:0000256" key="1">
    <source>
        <dbReference type="ARBA" id="ARBA00004370"/>
    </source>
</evidence>
<comment type="function">
    <text evidence="6">Forms chloride channels.</text>
</comment>
<keyword evidence="6" id="KW-1003">Cell membrane</keyword>
<organism evidence="7 8">
    <name type="scientific">Syphacia muris</name>
    <dbReference type="NCBI Taxonomy" id="451379"/>
    <lineage>
        <taxon>Eukaryota</taxon>
        <taxon>Metazoa</taxon>
        <taxon>Ecdysozoa</taxon>
        <taxon>Nematoda</taxon>
        <taxon>Chromadorea</taxon>
        <taxon>Rhabditida</taxon>
        <taxon>Spirurina</taxon>
        <taxon>Oxyuridomorpha</taxon>
        <taxon>Oxyuroidea</taxon>
        <taxon>Oxyuridae</taxon>
        <taxon>Syphacia</taxon>
    </lineage>
</organism>
<dbReference type="GO" id="GO:0034707">
    <property type="term" value="C:chloride channel complex"/>
    <property type="evidence" value="ECO:0007669"/>
    <property type="project" value="UniProtKB-KW"/>
</dbReference>
<dbReference type="PANTHER" id="PTHR10736:SF0">
    <property type="entry name" value="BESTROPHIN HOMOLOG"/>
    <property type="match status" value="1"/>
</dbReference>
<evidence type="ECO:0000256" key="3">
    <source>
        <dbReference type="ARBA" id="ARBA00022989"/>
    </source>
</evidence>
<keyword evidence="3 6" id="KW-1133">Transmembrane helix</keyword>
<evidence type="ECO:0000256" key="2">
    <source>
        <dbReference type="ARBA" id="ARBA00022692"/>
    </source>
</evidence>
<evidence type="ECO:0000256" key="4">
    <source>
        <dbReference type="ARBA" id="ARBA00023136"/>
    </source>
</evidence>
<sequence length="239" mass="28181">MTIHYNQDLSTATYGSLLRMATRWKGSLWKTVYQDLILWCIGYAILSVVYRTYANVVISMQNYEDFLPLTFMLGFYVTLVCTRWWSMIMCIGLIDNLALTVANYLRTLDQRAVQYKRAIVRYMCLLQVMVYRSVSTSCKKKYPTLESIAAAGYLNDDELKRFSEDNFWLSVHWALALTVKARDEGLIKSDYFVKHIVETCISFRTSQITLWIYSWIPIPLVYTQVRFFFFVTKILRRNL</sequence>
<keyword evidence="6" id="KW-0869">Chloride channel</keyword>
<evidence type="ECO:0000313" key="7">
    <source>
        <dbReference type="Proteomes" id="UP000046393"/>
    </source>
</evidence>
<comment type="subcellular location">
    <subcellularLocation>
        <location evidence="6">Cell membrane</location>
        <topology evidence="6">Multi-pass membrane protein</topology>
    </subcellularLocation>
    <subcellularLocation>
        <location evidence="1">Membrane</location>
    </subcellularLocation>
</comment>
<dbReference type="InterPro" id="IPR021134">
    <property type="entry name" value="Bestrophin-like"/>
</dbReference>
<dbReference type="WBParaSite" id="SMUV_0000426201-mRNA-1">
    <property type="protein sequence ID" value="SMUV_0000426201-mRNA-1"/>
    <property type="gene ID" value="SMUV_0000426201"/>
</dbReference>
<keyword evidence="4 6" id="KW-0472">Membrane</keyword>
<feature type="transmembrane region" description="Helical" evidence="6">
    <location>
        <begin position="36"/>
        <end position="54"/>
    </location>
</feature>
<keyword evidence="6" id="KW-0868">Chloride</keyword>
<keyword evidence="6" id="KW-0407">Ion channel</keyword>
<dbReference type="PANTHER" id="PTHR10736">
    <property type="entry name" value="BESTROPHIN"/>
    <property type="match status" value="1"/>
</dbReference>
<keyword evidence="7" id="KW-1185">Reference proteome</keyword>
<keyword evidence="6" id="KW-0813">Transport</keyword>
<name>A0A0N5AIL2_9BILA</name>